<keyword evidence="4" id="KW-1185">Reference proteome</keyword>
<dbReference type="AlphaFoldDB" id="A0A923KYV4"/>
<comment type="caution">
    <text evidence="3">The sequence shown here is derived from an EMBL/GenBank/DDBJ whole genome shotgun (WGS) entry which is preliminary data.</text>
</comment>
<feature type="compositionally biased region" description="Polar residues" evidence="1">
    <location>
        <begin position="145"/>
        <end position="162"/>
    </location>
</feature>
<feature type="compositionally biased region" description="Pro residues" evidence="1">
    <location>
        <begin position="104"/>
        <end position="124"/>
    </location>
</feature>
<evidence type="ECO:0000313" key="4">
    <source>
        <dbReference type="Proteomes" id="UP000612361"/>
    </source>
</evidence>
<reference evidence="3" key="1">
    <citation type="submission" date="2020-08" db="EMBL/GenBank/DDBJ databases">
        <title>Novel species isolated from subtropical streams in China.</title>
        <authorList>
            <person name="Lu H."/>
        </authorList>
    </citation>
    <scope>NUCLEOTIDE SEQUENCE</scope>
    <source>
        <strain evidence="3">CY7W</strain>
    </source>
</reference>
<sequence length="283" mass="31234">MKFSIEAPENDIAEPGEVHLHIRFRPASMTGLLLVVLMHAVLLYFLLHMQLEKKKKQGDNAASNTPMMLIMDKVVQAKQAAPKKSEPKAKPPVSIPKTRQTPNLPSPVPPVEAPAPIAQTPPPVAQAAPAEDMMAMLNAVRAKRQAQQDNTPQESSSSQNGRGMSPQEVAEANVRRSMQQAAGRDGTNGVFQILSKSTRVGTFSFRGWRPNSSSSWKQVIEVDAGLGGNVELAMVRRMIELIRTHYQGDFSWESRRLGKVITLSARPQDSAELENFLMREFFG</sequence>
<dbReference type="EMBL" id="JACOGG010000001">
    <property type="protein sequence ID" value="MBC3933951.1"/>
    <property type="molecule type" value="Genomic_DNA"/>
</dbReference>
<gene>
    <name evidence="3" type="ORF">H8K47_01135</name>
</gene>
<keyword evidence="2" id="KW-0812">Transmembrane</keyword>
<proteinExistence type="predicted"/>
<evidence type="ECO:0000313" key="3">
    <source>
        <dbReference type="EMBL" id="MBC3933951.1"/>
    </source>
</evidence>
<dbReference type="RefSeq" id="WP_186879583.1">
    <property type="nucleotide sequence ID" value="NZ_JACOGG010000001.1"/>
</dbReference>
<feature type="transmembrane region" description="Helical" evidence="2">
    <location>
        <begin position="27"/>
        <end position="47"/>
    </location>
</feature>
<evidence type="ECO:0000256" key="2">
    <source>
        <dbReference type="SAM" id="Phobius"/>
    </source>
</evidence>
<feature type="region of interest" description="Disordered" evidence="1">
    <location>
        <begin position="141"/>
        <end position="188"/>
    </location>
</feature>
<keyword evidence="2" id="KW-1133">Transmembrane helix</keyword>
<protein>
    <submittedName>
        <fullName evidence="3">Uncharacterized protein</fullName>
    </submittedName>
</protein>
<evidence type="ECO:0000256" key="1">
    <source>
        <dbReference type="SAM" id="MobiDB-lite"/>
    </source>
</evidence>
<dbReference type="Proteomes" id="UP000612361">
    <property type="component" value="Unassembled WGS sequence"/>
</dbReference>
<organism evidence="3 4">
    <name type="scientific">Undibacterium rugosum</name>
    <dbReference type="NCBI Taxonomy" id="2762291"/>
    <lineage>
        <taxon>Bacteria</taxon>
        <taxon>Pseudomonadati</taxon>
        <taxon>Pseudomonadota</taxon>
        <taxon>Betaproteobacteria</taxon>
        <taxon>Burkholderiales</taxon>
        <taxon>Oxalobacteraceae</taxon>
        <taxon>Undibacterium</taxon>
    </lineage>
</organism>
<keyword evidence="2" id="KW-0472">Membrane</keyword>
<name>A0A923KYV4_9BURK</name>
<feature type="region of interest" description="Disordered" evidence="1">
    <location>
        <begin position="76"/>
        <end position="127"/>
    </location>
</feature>
<accession>A0A923KYV4</accession>